<dbReference type="KEGG" id="anr:Ana3638_22205"/>
<dbReference type="AlphaFoldDB" id="A0A6P1TT76"/>
<accession>A0A6P1TT76</accession>
<evidence type="ECO:0000313" key="1">
    <source>
        <dbReference type="EMBL" id="QHQ63151.1"/>
    </source>
</evidence>
<sequence>MLELSVCIGSSCHLKGSYNIIQLFQQMIEENALHDKIDFKANFCMKECQGTGVAVSLNGTAHHVQPENAREFFKNTIMPNLKMPKSKNE</sequence>
<reference evidence="1 2" key="1">
    <citation type="submission" date="2020-01" db="EMBL/GenBank/DDBJ databases">
        <title>Genome analysis of Anaerocolumna sp. CBA3638.</title>
        <authorList>
            <person name="Kim J."/>
            <person name="Roh S.W."/>
        </authorList>
    </citation>
    <scope>NUCLEOTIDE SEQUENCE [LARGE SCALE GENOMIC DNA]</scope>
    <source>
        <strain evidence="1 2">CBA3638</strain>
    </source>
</reference>
<dbReference type="EMBL" id="CP048000">
    <property type="protein sequence ID" value="QHQ63151.1"/>
    <property type="molecule type" value="Genomic_DNA"/>
</dbReference>
<protein>
    <submittedName>
        <fullName evidence="1">(2Fe-2S) ferredoxin domain-containing protein</fullName>
    </submittedName>
</protein>
<dbReference type="Gene3D" id="3.40.30.10">
    <property type="entry name" value="Glutaredoxin"/>
    <property type="match status" value="1"/>
</dbReference>
<evidence type="ECO:0000313" key="2">
    <source>
        <dbReference type="Proteomes" id="UP000464314"/>
    </source>
</evidence>
<dbReference type="SUPFAM" id="SSF52833">
    <property type="entry name" value="Thioredoxin-like"/>
    <property type="match status" value="1"/>
</dbReference>
<keyword evidence="2" id="KW-1185">Reference proteome</keyword>
<name>A0A6P1TT76_9FIRM</name>
<dbReference type="CDD" id="cd02980">
    <property type="entry name" value="TRX_Fd_family"/>
    <property type="match status" value="1"/>
</dbReference>
<proteinExistence type="predicted"/>
<dbReference type="InterPro" id="IPR036249">
    <property type="entry name" value="Thioredoxin-like_sf"/>
</dbReference>
<dbReference type="Proteomes" id="UP000464314">
    <property type="component" value="Chromosome"/>
</dbReference>
<dbReference type="RefSeq" id="WP_161839972.1">
    <property type="nucleotide sequence ID" value="NZ_CP048000.1"/>
</dbReference>
<organism evidence="1 2">
    <name type="scientific">Anaerocolumna sedimenticola</name>
    <dbReference type="NCBI Taxonomy" id="2696063"/>
    <lineage>
        <taxon>Bacteria</taxon>
        <taxon>Bacillati</taxon>
        <taxon>Bacillota</taxon>
        <taxon>Clostridia</taxon>
        <taxon>Lachnospirales</taxon>
        <taxon>Lachnospiraceae</taxon>
        <taxon>Anaerocolumna</taxon>
    </lineage>
</organism>
<gene>
    <name evidence="1" type="ORF">Ana3638_22205</name>
</gene>